<sequence>MINNANSEVVVDTQWLADRQDDPNLRIVEVEMRKERYHNAHLPGVVFWNIFTDLLLPDLRMNLDPNAIKKLLSRLGITNETSNHN</sequence>
<organism evidence="1 2">
    <name type="scientific">Floridaenema flaviceps BLCC-F50</name>
    <dbReference type="NCBI Taxonomy" id="3153642"/>
    <lineage>
        <taxon>Bacteria</taxon>
        <taxon>Bacillati</taxon>
        <taxon>Cyanobacteriota</taxon>
        <taxon>Cyanophyceae</taxon>
        <taxon>Oscillatoriophycideae</taxon>
        <taxon>Aerosakkonematales</taxon>
        <taxon>Aerosakkonemataceae</taxon>
        <taxon>Floridanema</taxon>
        <taxon>Floridanema flaviceps</taxon>
    </lineage>
</organism>
<keyword evidence="2" id="KW-1185">Reference proteome</keyword>
<protein>
    <recommendedName>
        <fullName evidence="3">Rhodanese domain-containing protein</fullName>
    </recommendedName>
</protein>
<dbReference type="SUPFAM" id="SSF52821">
    <property type="entry name" value="Rhodanese/Cell cycle control phosphatase"/>
    <property type="match status" value="1"/>
</dbReference>
<evidence type="ECO:0008006" key="3">
    <source>
        <dbReference type="Google" id="ProtNLM"/>
    </source>
</evidence>
<dbReference type="Proteomes" id="UP001576784">
    <property type="component" value="Unassembled WGS sequence"/>
</dbReference>
<dbReference type="InterPro" id="IPR036873">
    <property type="entry name" value="Rhodanese-like_dom_sf"/>
</dbReference>
<dbReference type="Gene3D" id="3.40.250.10">
    <property type="entry name" value="Rhodanese-like domain"/>
    <property type="match status" value="1"/>
</dbReference>
<reference evidence="1 2" key="1">
    <citation type="submission" date="2024-09" db="EMBL/GenBank/DDBJ databases">
        <title>Floridaenema gen nov. (Aerosakkonemataceae, Aerosakkonematales ord. nov., Cyanobacteria) from benthic tropical and subtropical fresh waters, with the description of four new species.</title>
        <authorList>
            <person name="Moretto J.A."/>
            <person name="Berthold D.E."/>
            <person name="Lefler F.W."/>
            <person name="Huang I.-S."/>
            <person name="Laughinghouse H. IV."/>
        </authorList>
    </citation>
    <scope>NUCLEOTIDE SEQUENCE [LARGE SCALE GENOMIC DNA]</scope>
    <source>
        <strain evidence="1 2">BLCC-F50</strain>
    </source>
</reference>
<accession>A0ABV4XSB4</accession>
<proteinExistence type="predicted"/>
<evidence type="ECO:0000313" key="2">
    <source>
        <dbReference type="Proteomes" id="UP001576784"/>
    </source>
</evidence>
<gene>
    <name evidence="1" type="ORF">ACE1CI_16725</name>
</gene>
<evidence type="ECO:0000313" key="1">
    <source>
        <dbReference type="EMBL" id="MFB2894556.1"/>
    </source>
</evidence>
<dbReference type="RefSeq" id="WP_413264202.1">
    <property type="nucleotide sequence ID" value="NZ_JBHFNR010000118.1"/>
</dbReference>
<name>A0ABV4XSB4_9CYAN</name>
<dbReference type="EMBL" id="JBHFNR010000118">
    <property type="protein sequence ID" value="MFB2894556.1"/>
    <property type="molecule type" value="Genomic_DNA"/>
</dbReference>
<comment type="caution">
    <text evidence="1">The sequence shown here is derived from an EMBL/GenBank/DDBJ whole genome shotgun (WGS) entry which is preliminary data.</text>
</comment>